<dbReference type="Pfam" id="PF14860">
    <property type="entry name" value="DrrA_P4M"/>
    <property type="match status" value="1"/>
</dbReference>
<feature type="domain" description="DrrA phosphatidylinositol 4-phosphate binding" evidence="1">
    <location>
        <begin position="294"/>
        <end position="401"/>
    </location>
</feature>
<sequence>MPLISDILSGADITEHYLDVENEQFKIYRYNKNVYAVRYDENTSQPVDFVHMWHSHKGGPKDPPKYLDQGAFGTVYEKTEDKVFKELEDKMSRGHEKKTNIAILEQKFLLKENNIEEYFILGLWNIKDKNNVFFNMPSVKETSNNFDDNKLELMSDEFILALKKLNELGYMHPDLASIKGTRFHWSPQNMLKTVEGIRLIDLDRGLDNYRENAKFRISGRDQWIYVYNFSQKGDWKKVLQHWYEKNEGKSLSDNPKALLSLYKSGSISLPKSVVYEMHLSNSSENVTEYRSGNKEDRKHTFHEVSAEDFKSQEYKQEYRGIRGDALKRTILKELKDALEDVKTEEELEEIKSNFFKSPEMKIIDKPQGRATRMLGHFGLKTDAHKAAEEIFKKAEEKISKFSNTPL</sequence>
<organism evidence="2 3">
    <name type="scientific">Legionella israelensis</name>
    <dbReference type="NCBI Taxonomy" id="454"/>
    <lineage>
        <taxon>Bacteria</taxon>
        <taxon>Pseudomonadati</taxon>
        <taxon>Pseudomonadota</taxon>
        <taxon>Gammaproteobacteria</taxon>
        <taxon>Legionellales</taxon>
        <taxon>Legionellaceae</taxon>
        <taxon>Legionella</taxon>
    </lineage>
</organism>
<dbReference type="RefSeq" id="WP_058500998.1">
    <property type="nucleotide sequence ID" value="NZ_CAAAJA010000006.1"/>
</dbReference>
<gene>
    <name evidence="2" type="ORF">Lisr_0622</name>
</gene>
<dbReference type="InterPro" id="IPR028057">
    <property type="entry name" value="DrrA_P4M"/>
</dbReference>
<dbReference type="Proteomes" id="UP000054761">
    <property type="component" value="Unassembled WGS sequence"/>
</dbReference>
<dbReference type="OrthoDB" id="5649872at2"/>
<dbReference type="EMBL" id="LNYH01000021">
    <property type="protein sequence ID" value="KTD31539.1"/>
    <property type="molecule type" value="Genomic_DNA"/>
</dbReference>
<dbReference type="GO" id="GO:0044161">
    <property type="term" value="C:host cell cytoplasmic vesicle"/>
    <property type="evidence" value="ECO:0007669"/>
    <property type="project" value="InterPro"/>
</dbReference>
<protein>
    <submittedName>
        <fullName evidence="2">Dot/Icm T4SS effector</fullName>
    </submittedName>
</protein>
<dbReference type="PATRIC" id="fig|454.4.peg.659"/>
<evidence type="ECO:0000313" key="3">
    <source>
        <dbReference type="Proteomes" id="UP000054761"/>
    </source>
</evidence>
<dbReference type="AlphaFoldDB" id="A0A0W0WH13"/>
<reference evidence="2 3" key="1">
    <citation type="submission" date="2015-11" db="EMBL/GenBank/DDBJ databases">
        <title>Genomic analysis of 38 Legionella species identifies large and diverse effector repertoires.</title>
        <authorList>
            <person name="Burstein D."/>
            <person name="Amaro F."/>
            <person name="Zusman T."/>
            <person name="Lifshitz Z."/>
            <person name="Cohen O."/>
            <person name="Gilbert J.A."/>
            <person name="Pupko T."/>
            <person name="Shuman H.A."/>
            <person name="Segal G."/>
        </authorList>
    </citation>
    <scope>NUCLEOTIDE SEQUENCE [LARGE SCALE GENOMIC DNA]</scope>
    <source>
        <strain evidence="2 3">Bercovier 4</strain>
    </source>
</reference>
<dbReference type="Gene3D" id="1.20.1280.280">
    <property type="match status" value="1"/>
</dbReference>
<dbReference type="InterPro" id="IPR038346">
    <property type="entry name" value="DrrA_PI4P-bd_sf"/>
</dbReference>
<proteinExistence type="predicted"/>
<accession>A0A0W0WH13</accession>
<comment type="caution">
    <text evidence="2">The sequence shown here is derived from an EMBL/GenBank/DDBJ whole genome shotgun (WGS) entry which is preliminary data.</text>
</comment>
<evidence type="ECO:0000259" key="1">
    <source>
        <dbReference type="Pfam" id="PF14860"/>
    </source>
</evidence>
<dbReference type="GO" id="GO:0031267">
    <property type="term" value="F:small GTPase binding"/>
    <property type="evidence" value="ECO:0007669"/>
    <property type="project" value="InterPro"/>
</dbReference>
<dbReference type="CDD" id="cd22555">
    <property type="entry name" value="Lpg2603_kinase"/>
    <property type="match status" value="1"/>
</dbReference>
<evidence type="ECO:0000313" key="2">
    <source>
        <dbReference type="EMBL" id="KTD31539.1"/>
    </source>
</evidence>
<keyword evidence="3" id="KW-1185">Reference proteome</keyword>
<name>A0A0W0WH13_9GAMM</name>